<evidence type="ECO:0000313" key="7">
    <source>
        <dbReference type="Proteomes" id="UP000242146"/>
    </source>
</evidence>
<evidence type="ECO:0000259" key="4">
    <source>
        <dbReference type="PROSITE" id="PS50054"/>
    </source>
</evidence>
<keyword evidence="7" id="KW-1185">Reference proteome</keyword>
<keyword evidence="1" id="KW-0378">Hydrolase</keyword>
<dbReference type="EMBL" id="MCGT01000010">
    <property type="protein sequence ID" value="ORX56247.1"/>
    <property type="molecule type" value="Genomic_DNA"/>
</dbReference>
<dbReference type="InterPro" id="IPR020422">
    <property type="entry name" value="TYR_PHOSPHATASE_DUAL_dom"/>
</dbReference>
<protein>
    <submittedName>
        <fullName evidence="6">Uncharacterized protein</fullName>
    </submittedName>
</protein>
<dbReference type="InterPro" id="IPR000340">
    <property type="entry name" value="Dual-sp_phosphatase_cat-dom"/>
</dbReference>
<feature type="domain" description="Tyrosine specific protein phosphatases" evidence="5">
    <location>
        <begin position="593"/>
        <end position="662"/>
    </location>
</feature>
<dbReference type="GO" id="GO:0005634">
    <property type="term" value="C:nucleus"/>
    <property type="evidence" value="ECO:0007669"/>
    <property type="project" value="GOC"/>
</dbReference>
<evidence type="ECO:0000259" key="5">
    <source>
        <dbReference type="PROSITE" id="PS50056"/>
    </source>
</evidence>
<dbReference type="STRING" id="101127.A0A1X2GKW5"/>
<dbReference type="AlphaFoldDB" id="A0A1X2GKW5"/>
<dbReference type="Proteomes" id="UP000242146">
    <property type="component" value="Unassembled WGS sequence"/>
</dbReference>
<organism evidence="6 7">
    <name type="scientific">Hesseltinella vesiculosa</name>
    <dbReference type="NCBI Taxonomy" id="101127"/>
    <lineage>
        <taxon>Eukaryota</taxon>
        <taxon>Fungi</taxon>
        <taxon>Fungi incertae sedis</taxon>
        <taxon>Mucoromycota</taxon>
        <taxon>Mucoromycotina</taxon>
        <taxon>Mucoromycetes</taxon>
        <taxon>Mucorales</taxon>
        <taxon>Cunninghamellaceae</taxon>
        <taxon>Hesseltinella</taxon>
    </lineage>
</organism>
<dbReference type="PANTHER" id="PTHR47550">
    <property type="entry name" value="DUAL SPECIFICITY PROTEIN PHOSPHATASE PPS1"/>
    <property type="match status" value="1"/>
</dbReference>
<feature type="domain" description="Tyrosine-protein phosphatase" evidence="4">
    <location>
        <begin position="531"/>
        <end position="675"/>
    </location>
</feature>
<comment type="caution">
    <text evidence="6">The sequence shown here is derived from an EMBL/GenBank/DDBJ whole genome shotgun (WGS) entry which is preliminary data.</text>
</comment>
<dbReference type="PROSITE" id="PS00383">
    <property type="entry name" value="TYR_PHOSPHATASE_1"/>
    <property type="match status" value="1"/>
</dbReference>
<dbReference type="GO" id="GO:0033260">
    <property type="term" value="P:nuclear DNA replication"/>
    <property type="evidence" value="ECO:0007669"/>
    <property type="project" value="TreeGrafter"/>
</dbReference>
<feature type="region of interest" description="Disordered" evidence="3">
    <location>
        <begin position="1"/>
        <end position="24"/>
    </location>
</feature>
<dbReference type="InterPro" id="IPR016130">
    <property type="entry name" value="Tyr_Pase_AS"/>
</dbReference>
<dbReference type="InterPro" id="IPR000387">
    <property type="entry name" value="Tyr_Pase_dom"/>
</dbReference>
<accession>A0A1X2GKW5</accession>
<dbReference type="InterPro" id="IPR029021">
    <property type="entry name" value="Prot-tyrosine_phosphatase-like"/>
</dbReference>
<dbReference type="Pfam" id="PF00782">
    <property type="entry name" value="DSPc"/>
    <property type="match status" value="1"/>
</dbReference>
<dbReference type="InterPro" id="IPR053239">
    <property type="entry name" value="Dual_spec_PTase"/>
</dbReference>
<dbReference type="PROSITE" id="PS50056">
    <property type="entry name" value="TYR_PHOSPHATASE_2"/>
    <property type="match status" value="1"/>
</dbReference>
<dbReference type="SMART" id="SM00195">
    <property type="entry name" value="DSPc"/>
    <property type="match status" value="1"/>
</dbReference>
<keyword evidence="2" id="KW-0904">Protein phosphatase</keyword>
<dbReference type="Gene3D" id="3.90.190.10">
    <property type="entry name" value="Protein tyrosine phosphatase superfamily"/>
    <property type="match status" value="2"/>
</dbReference>
<reference evidence="6 7" key="1">
    <citation type="submission" date="2016-07" db="EMBL/GenBank/DDBJ databases">
        <title>Pervasive Adenine N6-methylation of Active Genes in Fungi.</title>
        <authorList>
            <consortium name="DOE Joint Genome Institute"/>
            <person name="Mondo S.J."/>
            <person name="Dannebaum R.O."/>
            <person name="Kuo R.C."/>
            <person name="Labutti K."/>
            <person name="Haridas S."/>
            <person name="Kuo A."/>
            <person name="Salamov A."/>
            <person name="Ahrendt S.R."/>
            <person name="Lipzen A."/>
            <person name="Sullivan W."/>
            <person name="Andreopoulos W.B."/>
            <person name="Clum A."/>
            <person name="Lindquist E."/>
            <person name="Daum C."/>
            <person name="Ramamoorthy G.K."/>
            <person name="Gryganskyi A."/>
            <person name="Culley D."/>
            <person name="Magnuson J.K."/>
            <person name="James T.Y."/>
            <person name="O'Malley M.A."/>
            <person name="Stajich J.E."/>
            <person name="Spatafora J.W."/>
            <person name="Visel A."/>
            <person name="Grigoriev I.V."/>
        </authorList>
    </citation>
    <scope>NUCLEOTIDE SEQUENCE [LARGE SCALE GENOMIC DNA]</scope>
    <source>
        <strain evidence="6 7">NRRL 3301</strain>
    </source>
</reference>
<name>A0A1X2GKW5_9FUNG</name>
<dbReference type="SUPFAM" id="SSF52799">
    <property type="entry name" value="(Phosphotyrosine protein) phosphatases II"/>
    <property type="match status" value="2"/>
</dbReference>
<dbReference type="PROSITE" id="PS50054">
    <property type="entry name" value="TYR_PHOSPHATASE_DUAL"/>
    <property type="match status" value="1"/>
</dbReference>
<sequence>MASPSHSSLKRKHDTPMPPLSHHDPLFNVTPDCLQHPEQLSLTQNGIAYTITMAQFVHQHDRYAKHPLPDDLFPWLHGVDGLDHQQSLFFGVRKVVVPKHRGLMLVHAGSSSAEDHVKRLAYSLPADLLVEQQLSPDTNQPVWQFRKDPEALHGIHLRNFSIQSWRCASISDLVVFGPHAKTVACRLAQAQECIHRERQQYHQRLALSAGKRAVVNANDLQYRIFIISGKICQCWRNQTESFIFSLDAFDTIQQNFPEWVWYDDQGTQQQCLSLADMEKQEMNQFTRASQITDHLWVGSSHDVPVFDHDDQVAQLNNPLGFSVCIECHDLAEMTCQSELTLARAMLEERDQDQVPPELMHLDMYSTGAVMDSAQDLDAFLASLKDLLMFMDDMTRQGRNVLIHSLDAYSESSLLVLTWMMYKQDLSLRDAYLSLQHQRSFFVFASDVPLLQVVDHFLRQSSALDYYKQKWIASLHNNTPSQLLDHPSRLLMTDQTIHEISHPQPLTLAVNPLPSNPDKDDWLSCPHFEGSFPSRMLPFLYLGNLNHATNPAMLKALGISYVVSVGENADLNNQDFQHLFLDNLYDDGIDSVKSQYDRTVAFVDEAHKRGAKCLIHCRVGVSRSAALTIAYVMHHFEPLSLVAAYTLVRARRLNVIIQPNLKFMYELLQLEQQLTGRFIVPWHFLSHQIHLLNDTFASQKEELSF</sequence>
<evidence type="ECO:0000313" key="6">
    <source>
        <dbReference type="EMBL" id="ORX56247.1"/>
    </source>
</evidence>
<evidence type="ECO:0000256" key="1">
    <source>
        <dbReference type="ARBA" id="ARBA00022801"/>
    </source>
</evidence>
<evidence type="ECO:0000256" key="3">
    <source>
        <dbReference type="SAM" id="MobiDB-lite"/>
    </source>
</evidence>
<proteinExistence type="predicted"/>
<dbReference type="OrthoDB" id="273181at2759"/>
<gene>
    <name evidence="6" type="ORF">DM01DRAFT_1334735</name>
</gene>
<evidence type="ECO:0000256" key="2">
    <source>
        <dbReference type="ARBA" id="ARBA00022912"/>
    </source>
</evidence>
<dbReference type="PANTHER" id="PTHR47550:SF1">
    <property type="entry name" value="DUAL SPECIFICITY PROTEIN PHOSPHATASE PPS1"/>
    <property type="match status" value="1"/>
</dbReference>
<dbReference type="GO" id="GO:0008138">
    <property type="term" value="F:protein tyrosine/serine/threonine phosphatase activity"/>
    <property type="evidence" value="ECO:0007669"/>
    <property type="project" value="TreeGrafter"/>
</dbReference>